<dbReference type="SUPFAM" id="SSF51735">
    <property type="entry name" value="NAD(P)-binding Rossmann-fold domains"/>
    <property type="match status" value="1"/>
</dbReference>
<dbReference type="PANTHER" id="PTHR33303:SF2">
    <property type="entry name" value="COA-BINDING DOMAIN-CONTAINING PROTEIN"/>
    <property type="match status" value="1"/>
</dbReference>
<dbReference type="InterPro" id="IPR036291">
    <property type="entry name" value="NAD(P)-bd_dom_sf"/>
</dbReference>
<gene>
    <name evidence="2" type="ORF">EOK75_15575</name>
</gene>
<geneLocation type="plasmid" evidence="2 3">
    <name>unnamed1</name>
</geneLocation>
<keyword evidence="3" id="KW-1185">Reference proteome</keyword>
<dbReference type="RefSeq" id="WP_137194988.1">
    <property type="nucleotide sequence ID" value="NZ_CP039965.1"/>
</dbReference>
<dbReference type="EMBL" id="CP039965">
    <property type="protein sequence ID" value="QCO57184.1"/>
    <property type="molecule type" value="Genomic_DNA"/>
</dbReference>
<dbReference type="OrthoDB" id="9804695at2"/>
<dbReference type="SMART" id="SM00881">
    <property type="entry name" value="CoA_binding"/>
    <property type="match status" value="1"/>
</dbReference>
<dbReference type="InterPro" id="IPR003781">
    <property type="entry name" value="CoA-bd"/>
</dbReference>
<name>A0A4V1E178_9RHOB</name>
<dbReference type="Gene3D" id="3.40.50.720">
    <property type="entry name" value="NAD(P)-binding Rossmann-like Domain"/>
    <property type="match status" value="1"/>
</dbReference>
<feature type="domain" description="CoA-binding" evidence="1">
    <location>
        <begin position="11"/>
        <end position="109"/>
    </location>
</feature>
<evidence type="ECO:0000313" key="2">
    <source>
        <dbReference type="EMBL" id="QCO57184.1"/>
    </source>
</evidence>
<accession>A0A4V1E178</accession>
<proteinExistence type="predicted"/>
<keyword evidence="2" id="KW-0614">Plasmid</keyword>
<evidence type="ECO:0000313" key="3">
    <source>
        <dbReference type="Proteomes" id="UP000298631"/>
    </source>
</evidence>
<dbReference type="KEGG" id="pseb:EOK75_15575"/>
<dbReference type="Pfam" id="PF13380">
    <property type="entry name" value="CoA_binding_2"/>
    <property type="match status" value="1"/>
</dbReference>
<reference evidence="2 3" key="1">
    <citation type="submission" date="2019-05" db="EMBL/GenBank/DDBJ databases">
        <title>Pseudorhodobacter turbinis sp. nov., isolated from the gut of the Korean turban shell.</title>
        <authorList>
            <person name="Jeong Y.-S."/>
            <person name="Kang W.-R."/>
            <person name="Bae J.-W."/>
        </authorList>
    </citation>
    <scope>NUCLEOTIDE SEQUENCE [LARGE SCALE GENOMIC DNA]</scope>
    <source>
        <strain evidence="2 3">S12M18</strain>
        <plasmid evidence="2 3">unnamed1</plasmid>
    </source>
</reference>
<dbReference type="Proteomes" id="UP000298631">
    <property type="component" value="Plasmid unnamed1"/>
</dbReference>
<protein>
    <submittedName>
        <fullName evidence="2">CoA-binding protein</fullName>
    </submittedName>
</protein>
<dbReference type="PANTHER" id="PTHR33303">
    <property type="entry name" value="CYTOPLASMIC PROTEIN-RELATED"/>
    <property type="match status" value="1"/>
</dbReference>
<sequence length="140" mass="15294">MPSDAQLKQILQETRVIAMVGASMNPDRPSYSVMRFLLSKGKRVIPVNPGHAGKELQGQRVYACLADIPSNTAVDMVDVFRKSEAVEAVVTEAAAHLPYLRTVWLQLGVHSDKGAELARGANATMVQNRCPAIEWPRLGL</sequence>
<dbReference type="AlphaFoldDB" id="A0A4V1E178"/>
<organism evidence="2 3">
    <name type="scientific">Pseudorhodobacter turbinis</name>
    <dbReference type="NCBI Taxonomy" id="2500533"/>
    <lineage>
        <taxon>Bacteria</taxon>
        <taxon>Pseudomonadati</taxon>
        <taxon>Pseudomonadota</taxon>
        <taxon>Alphaproteobacteria</taxon>
        <taxon>Rhodobacterales</taxon>
        <taxon>Paracoccaceae</taxon>
        <taxon>Pseudorhodobacter</taxon>
    </lineage>
</organism>
<evidence type="ECO:0000259" key="1">
    <source>
        <dbReference type="SMART" id="SM00881"/>
    </source>
</evidence>